<dbReference type="Proteomes" id="UP000887458">
    <property type="component" value="Unassembled WGS sequence"/>
</dbReference>
<feature type="compositionally biased region" description="Basic residues" evidence="1">
    <location>
        <begin position="1"/>
        <end position="16"/>
    </location>
</feature>
<accession>A0ABQ8JT61</accession>
<evidence type="ECO:0000313" key="4">
    <source>
        <dbReference type="Proteomes" id="UP000887458"/>
    </source>
</evidence>
<feature type="compositionally biased region" description="Basic and acidic residues" evidence="1">
    <location>
        <begin position="94"/>
        <end position="119"/>
    </location>
</feature>
<feature type="domain" description="Casein kinase substrate phosphoprotein PP28" evidence="2">
    <location>
        <begin position="87"/>
        <end position="118"/>
    </location>
</feature>
<organism evidence="3 4">
    <name type="scientific">Dermatophagoides pteronyssinus</name>
    <name type="common">European house dust mite</name>
    <dbReference type="NCBI Taxonomy" id="6956"/>
    <lineage>
        <taxon>Eukaryota</taxon>
        <taxon>Metazoa</taxon>
        <taxon>Ecdysozoa</taxon>
        <taxon>Arthropoda</taxon>
        <taxon>Chelicerata</taxon>
        <taxon>Arachnida</taxon>
        <taxon>Acari</taxon>
        <taxon>Acariformes</taxon>
        <taxon>Sarcoptiformes</taxon>
        <taxon>Astigmata</taxon>
        <taxon>Psoroptidia</taxon>
        <taxon>Analgoidea</taxon>
        <taxon>Pyroglyphidae</taxon>
        <taxon>Dermatophagoidinae</taxon>
        <taxon>Dermatophagoides</taxon>
    </lineage>
</organism>
<reference evidence="3 4" key="1">
    <citation type="journal article" date="2018" name="J. Allergy Clin. Immunol.">
        <title>High-quality assembly of Dermatophagoides pteronyssinus genome and transcriptome reveals a wide range of novel allergens.</title>
        <authorList>
            <person name="Liu X.Y."/>
            <person name="Yang K.Y."/>
            <person name="Wang M.Q."/>
            <person name="Kwok J.S."/>
            <person name="Zeng X."/>
            <person name="Yang Z."/>
            <person name="Xiao X.J."/>
            <person name="Lau C.P."/>
            <person name="Li Y."/>
            <person name="Huang Z.M."/>
            <person name="Ba J.G."/>
            <person name="Yim A.K."/>
            <person name="Ouyang C.Y."/>
            <person name="Ngai S.M."/>
            <person name="Chan T.F."/>
            <person name="Leung E.L."/>
            <person name="Liu L."/>
            <person name="Liu Z.G."/>
            <person name="Tsui S.K."/>
        </authorList>
    </citation>
    <scope>NUCLEOTIDE SEQUENCE [LARGE SCALE GENOMIC DNA]</scope>
    <source>
        <strain evidence="3">Derp</strain>
    </source>
</reference>
<dbReference type="Pfam" id="PF10252">
    <property type="entry name" value="PP28"/>
    <property type="match status" value="1"/>
</dbReference>
<dbReference type="InterPro" id="IPR039876">
    <property type="entry name" value="HAP28"/>
</dbReference>
<keyword evidence="4" id="KW-1185">Reference proteome</keyword>
<evidence type="ECO:0000256" key="1">
    <source>
        <dbReference type="SAM" id="MobiDB-lite"/>
    </source>
</evidence>
<dbReference type="PANTHER" id="PTHR22055">
    <property type="entry name" value="28 KDA HEAT- AND ACID-STABLE PHOSPHOPROTEIN PDGF-ASSOCIATED PROTEIN"/>
    <property type="match status" value="1"/>
</dbReference>
<sequence>MAPPRKTSHKGKRRHFSSPEEIQQQMSQLHMKGDDDDDDTIEEKREPGSDDDSSDDDDDDNKIVKPKGVSGLIEIENPNRNPRRAPPTEQVQLTRREREEVEKQQAKERYQKLHAEEKE</sequence>
<gene>
    <name evidence="3" type="primary">PDAP1</name>
    <name evidence="3" type="ORF">DERP_006065</name>
</gene>
<reference evidence="3 4" key="2">
    <citation type="journal article" date="2022" name="Mol. Biol. Evol.">
        <title>Comparative Genomics Reveals Insights into the Divergent Evolution of Astigmatic Mites and Household Pest Adaptations.</title>
        <authorList>
            <person name="Xiong Q."/>
            <person name="Wan A.T."/>
            <person name="Liu X."/>
            <person name="Fung C.S."/>
            <person name="Xiao X."/>
            <person name="Malainual N."/>
            <person name="Hou J."/>
            <person name="Wang L."/>
            <person name="Wang M."/>
            <person name="Yang K.Y."/>
            <person name="Cui Y."/>
            <person name="Leung E.L."/>
            <person name="Nong W."/>
            <person name="Shin S.K."/>
            <person name="Au S.W."/>
            <person name="Jeong K.Y."/>
            <person name="Chew F.T."/>
            <person name="Hui J.H."/>
            <person name="Leung T.F."/>
            <person name="Tungtrongchitr A."/>
            <person name="Zhong N."/>
            <person name="Liu Z."/>
            <person name="Tsui S.K."/>
        </authorList>
    </citation>
    <scope>NUCLEOTIDE SEQUENCE [LARGE SCALE GENOMIC DNA]</scope>
    <source>
        <strain evidence="3">Derp</strain>
    </source>
</reference>
<dbReference type="InterPro" id="IPR019380">
    <property type="entry name" value="Casein_kinase_sb_PP28"/>
</dbReference>
<evidence type="ECO:0000313" key="3">
    <source>
        <dbReference type="EMBL" id="KAH9425457.1"/>
    </source>
</evidence>
<protein>
    <submittedName>
        <fullName evidence="3">Heat- and acid-stable phosphoprotein</fullName>
    </submittedName>
</protein>
<evidence type="ECO:0000259" key="2">
    <source>
        <dbReference type="Pfam" id="PF10252"/>
    </source>
</evidence>
<name>A0ABQ8JT61_DERPT</name>
<dbReference type="EMBL" id="NJHN03000018">
    <property type="protein sequence ID" value="KAH9425457.1"/>
    <property type="molecule type" value="Genomic_DNA"/>
</dbReference>
<feature type="compositionally biased region" description="Acidic residues" evidence="1">
    <location>
        <begin position="49"/>
        <end position="60"/>
    </location>
</feature>
<proteinExistence type="predicted"/>
<comment type="caution">
    <text evidence="3">The sequence shown here is derived from an EMBL/GenBank/DDBJ whole genome shotgun (WGS) entry which is preliminary data.</text>
</comment>
<feature type="region of interest" description="Disordered" evidence="1">
    <location>
        <begin position="1"/>
        <end position="119"/>
    </location>
</feature>